<dbReference type="GO" id="GO:0005737">
    <property type="term" value="C:cytoplasm"/>
    <property type="evidence" value="ECO:0007669"/>
    <property type="project" value="EnsemblFungi"/>
</dbReference>
<gene>
    <name evidence="4" type="ordered locus">Ecym_3577</name>
</gene>
<dbReference type="EMBL" id="CP002499">
    <property type="protein sequence ID" value="AET39047.1"/>
    <property type="molecule type" value="Genomic_DNA"/>
</dbReference>
<dbReference type="GO" id="GO:0003688">
    <property type="term" value="F:DNA replication origin binding"/>
    <property type="evidence" value="ECO:0007669"/>
    <property type="project" value="EnsemblFungi"/>
</dbReference>
<dbReference type="InterPro" id="IPR032054">
    <property type="entry name" value="Cdt1_C"/>
</dbReference>
<accession>G8JQR3</accession>
<dbReference type="GO" id="GO:0030174">
    <property type="term" value="P:regulation of DNA-templated DNA replication initiation"/>
    <property type="evidence" value="ECO:0007669"/>
    <property type="project" value="EnsemblFungi"/>
</dbReference>
<dbReference type="OMA" id="DCLLFHT"/>
<keyword evidence="2" id="KW-0131">Cell cycle</keyword>
<evidence type="ECO:0000313" key="5">
    <source>
        <dbReference type="Proteomes" id="UP000006790"/>
    </source>
</evidence>
<evidence type="ECO:0000256" key="2">
    <source>
        <dbReference type="ARBA" id="ARBA00023306"/>
    </source>
</evidence>
<proteinExistence type="inferred from homology"/>
<dbReference type="InterPro" id="IPR038090">
    <property type="entry name" value="Cdt1_C_WH_dom_sf"/>
</dbReference>
<evidence type="ECO:0000313" key="4">
    <source>
        <dbReference type="EMBL" id="AET39047.1"/>
    </source>
</evidence>
<dbReference type="KEGG" id="erc:Ecym_3577"/>
<dbReference type="GeneID" id="11471129"/>
<dbReference type="InParanoid" id="G8JQR3"/>
<dbReference type="eggNOG" id="ENOG502QRI1">
    <property type="taxonomic scope" value="Eukaryota"/>
</dbReference>
<dbReference type="HOGENOM" id="CLU_492622_0_0_1"/>
<sequence>MVSKAQIIDLNLIQNEQNLYELVRQTLQRYDTFLLKNYANYENLRELVEELGKNVPDTELGFDANFTGVLVGEDCSVEQYIYNSDSRWQFPRYCDNELLNKLHSRLVKLSLYFSRLCLQSVMEGEIDDSILSKGNNCTIIRRYFSRNVSSSVLPGLSFDYADEYKLFQPVGLLSVFPVAKNIQTNVDGKWVTVQEDDCVLIHTGVLMEKLSKGFQTSGPIKILKNSSSIHIEMSPALNFKVESCDSTLGQLLLNQMIKQFPEVAQKFYATELNKIQLEKLVASLKSLYQHANSVLALYKINHPVADYVEAEQLLPQISSMAKWKITETQILRMMYIWHKSFSLVRKEDYSILFSLKDVSISTNKTKMLQFSDRIDSWLRSFLESEPKELTLEIPQFKISDIPILKRPQSSGKSVWRKMGSCNVTSLKGVSKACSTRDSTNSNNLLERIRIKESKASELLSKREFLWEKFLKVKQRQVFDILVTLPAQTPYTSSYLIPLIVDSLRDSNNPVGEREVEQILGNLQTILQDKMTISEVDGGLKVYKWKLLDKNFSLNKIKL</sequence>
<dbReference type="OrthoDB" id="4058916at2759"/>
<dbReference type="STRING" id="931890.G8JQR3"/>
<dbReference type="AlphaFoldDB" id="G8JQR3"/>
<comment type="similarity">
    <text evidence="1">Belongs to the Cdt1 family.</text>
</comment>
<feature type="domain" description="DNA replication factor Cdt1 C-terminal" evidence="3">
    <location>
        <begin position="443"/>
        <end position="535"/>
    </location>
</feature>
<keyword evidence="5" id="KW-1185">Reference proteome</keyword>
<reference evidence="5" key="1">
    <citation type="journal article" date="2012" name="G3 (Bethesda)">
        <title>Pichia sorbitophila, an interspecies yeast hybrid reveals early steps of genome resolution following polyploidization.</title>
        <authorList>
            <person name="Leh Louis V."/>
            <person name="Despons L."/>
            <person name="Friedrich A."/>
            <person name="Martin T."/>
            <person name="Durrens P."/>
            <person name="Casaregola S."/>
            <person name="Neuveglise C."/>
            <person name="Fairhead C."/>
            <person name="Marck C."/>
            <person name="Cruz J.A."/>
            <person name="Straub M.L."/>
            <person name="Kugler V."/>
            <person name="Sacerdot C."/>
            <person name="Uzunov Z."/>
            <person name="Thierry A."/>
            <person name="Weiss S."/>
            <person name="Bleykasten C."/>
            <person name="De Montigny J."/>
            <person name="Jacques N."/>
            <person name="Jung P."/>
            <person name="Lemaire M."/>
            <person name="Mallet S."/>
            <person name="Morel G."/>
            <person name="Richard G.F."/>
            <person name="Sarkar A."/>
            <person name="Savel G."/>
            <person name="Schacherer J."/>
            <person name="Seret M.L."/>
            <person name="Talla E."/>
            <person name="Samson G."/>
            <person name="Jubin C."/>
            <person name="Poulain J."/>
            <person name="Vacherie B."/>
            <person name="Barbe V."/>
            <person name="Pelletier E."/>
            <person name="Sherman D.J."/>
            <person name="Westhof E."/>
            <person name="Weissenbach J."/>
            <person name="Baret P.V."/>
            <person name="Wincker P."/>
            <person name="Gaillardin C."/>
            <person name="Dujon B."/>
            <person name="Souciet J.L."/>
        </authorList>
    </citation>
    <scope>NUCLEOTIDE SEQUENCE [LARGE SCALE GENOMIC DNA]</scope>
    <source>
        <strain evidence="5">CBS 270.75 / DBVPG 7215 / KCTC 17166 / NRRL Y-17582</strain>
    </source>
</reference>
<dbReference type="GO" id="GO:0005656">
    <property type="term" value="C:nuclear pre-replicative complex"/>
    <property type="evidence" value="ECO:0007669"/>
    <property type="project" value="EnsemblFungi"/>
</dbReference>
<evidence type="ECO:0000256" key="1">
    <source>
        <dbReference type="ARBA" id="ARBA00008356"/>
    </source>
</evidence>
<dbReference type="RefSeq" id="XP_003645864.1">
    <property type="nucleotide sequence ID" value="XM_003645816.1"/>
</dbReference>
<dbReference type="GO" id="GO:0000727">
    <property type="term" value="P:double-strand break repair via break-induced replication"/>
    <property type="evidence" value="ECO:0007669"/>
    <property type="project" value="EnsemblFungi"/>
</dbReference>
<organism evidence="4 5">
    <name type="scientific">Eremothecium cymbalariae (strain CBS 270.75 / DBVPG 7215 / KCTC 17166 / NRRL Y-17582)</name>
    <name type="common">Yeast</name>
    <dbReference type="NCBI Taxonomy" id="931890"/>
    <lineage>
        <taxon>Eukaryota</taxon>
        <taxon>Fungi</taxon>
        <taxon>Dikarya</taxon>
        <taxon>Ascomycota</taxon>
        <taxon>Saccharomycotina</taxon>
        <taxon>Saccharomycetes</taxon>
        <taxon>Saccharomycetales</taxon>
        <taxon>Saccharomycetaceae</taxon>
        <taxon>Eremothecium</taxon>
    </lineage>
</organism>
<evidence type="ECO:0000259" key="3">
    <source>
        <dbReference type="Pfam" id="PF16679"/>
    </source>
</evidence>
<dbReference type="Pfam" id="PF16679">
    <property type="entry name" value="CDT1_C"/>
    <property type="match status" value="1"/>
</dbReference>
<dbReference type="Gene3D" id="1.10.10.1420">
    <property type="entry name" value="DNA replication factor Cdt1, C-terminal WH domain"/>
    <property type="match status" value="1"/>
</dbReference>
<name>G8JQR3_ERECY</name>
<dbReference type="FunCoup" id="G8JQR3">
    <property type="interactions" value="183"/>
</dbReference>
<dbReference type="Proteomes" id="UP000006790">
    <property type="component" value="Chromosome 3"/>
</dbReference>
<dbReference type="GO" id="GO:0006267">
    <property type="term" value="P:pre-replicative complex assembly involved in nuclear cell cycle DNA replication"/>
    <property type="evidence" value="ECO:0007669"/>
    <property type="project" value="EnsemblFungi"/>
</dbReference>
<protein>
    <recommendedName>
        <fullName evidence="3">DNA replication factor Cdt1 C-terminal domain-containing protein</fullName>
    </recommendedName>
</protein>